<evidence type="ECO:0000256" key="3">
    <source>
        <dbReference type="PROSITE-ProRule" id="PRU00339"/>
    </source>
</evidence>
<dbReference type="AlphaFoldDB" id="A0A060TBZ7"/>
<keyword evidence="4" id="KW-0472">Membrane</keyword>
<proteinExistence type="inferred from homology"/>
<reference evidence="6" key="2">
    <citation type="submission" date="2014-06" db="EMBL/GenBank/DDBJ databases">
        <title>The complete genome of Blastobotrys (Arxula) adeninivorans LS3 - a yeast of biotechnological interest.</title>
        <authorList>
            <person name="Kunze G."/>
            <person name="Gaillardin C."/>
            <person name="Czernicka M."/>
            <person name="Durrens P."/>
            <person name="Martin T."/>
            <person name="Boer E."/>
            <person name="Gabaldon T."/>
            <person name="Cruz J."/>
            <person name="Talla E."/>
            <person name="Marck C."/>
            <person name="Goffeau A."/>
            <person name="Barbe V."/>
            <person name="Baret P."/>
            <person name="Baronian K."/>
            <person name="Beier S."/>
            <person name="Bleykasten C."/>
            <person name="Bode R."/>
            <person name="Casaregola S."/>
            <person name="Despons L."/>
            <person name="Fairhead C."/>
            <person name="Giersberg M."/>
            <person name="Gierski P."/>
            <person name="Hahnel U."/>
            <person name="Hartmann A."/>
            <person name="Jankowska D."/>
            <person name="Jubin C."/>
            <person name="Jung P."/>
            <person name="Lafontaine I."/>
            <person name="Leh-Louis V."/>
            <person name="Lemaire M."/>
            <person name="Marcet-Houben M."/>
            <person name="Mascher M."/>
            <person name="Morel G."/>
            <person name="Richard G.-F."/>
            <person name="Riechen J."/>
            <person name="Sacerdot C."/>
            <person name="Sarkar A."/>
            <person name="Savel G."/>
            <person name="Schacherer J."/>
            <person name="Sherman D."/>
            <person name="Straub M.-L."/>
            <person name="Stein N."/>
            <person name="Thierry A."/>
            <person name="Trautwein-Schult A."/>
            <person name="Westhof E."/>
            <person name="Worch S."/>
            <person name="Dujon B."/>
            <person name="Souciet J.-L."/>
            <person name="Wincker P."/>
            <person name="Scholz U."/>
            <person name="Neuveglise N."/>
        </authorList>
    </citation>
    <scope>NUCLEOTIDE SEQUENCE</scope>
    <source>
        <strain evidence="6">LS3</strain>
    </source>
</reference>
<dbReference type="EMBL" id="HG937692">
    <property type="protein sequence ID" value="CDP36686.1"/>
    <property type="molecule type" value="Genomic_DNA"/>
</dbReference>
<dbReference type="PhylomeDB" id="A0A060TBZ7"/>
<dbReference type="Pfam" id="PF22890">
    <property type="entry name" value="TPR_EMC2"/>
    <property type="match status" value="1"/>
</dbReference>
<dbReference type="PROSITE" id="PS50005">
    <property type="entry name" value="TPR"/>
    <property type="match status" value="1"/>
</dbReference>
<sequence>MSTWEPLLSALHASKYLTYQPKEINDLYTLSKSFQESPGSVDEGTQYDLLRLHFHLALITGDDVAAKTALQRLRDRFGDESSNIGILVGQFLELTKGLKEAQDYLSSRPATDYGAFKRKTVILKRTGNIPKFIEELLRYVGVCPTDYEAWAELAEAYYSIKHYARAMYCVEEVLVLCPQAYNMFARAGEITHVGATVASNVNDQIGELKVAAQHFCRAVELSPNYIRGWCGVHVVCSKIVSFPKLSPQDSSKYQKLGDLAKSRLQEIYDSKAAPDKELEAAKLVLAK</sequence>
<evidence type="ECO:0000313" key="6">
    <source>
        <dbReference type="EMBL" id="CDP36686.1"/>
    </source>
</evidence>
<evidence type="ECO:0000259" key="5">
    <source>
        <dbReference type="Pfam" id="PF22890"/>
    </source>
</evidence>
<dbReference type="PANTHER" id="PTHR12760">
    <property type="entry name" value="TETRATRICOPEPTIDE REPEAT PROTEIN"/>
    <property type="match status" value="1"/>
</dbReference>
<comment type="function">
    <text evidence="4">Part of the endoplasmic reticulum membrane protein complex (EMC) that enables the energy-independent insertion into endoplasmic reticulum membranes of newly synthesized membrane proteins.</text>
</comment>
<comment type="similarity">
    <text evidence="4">Belongs to the EMC2 family.</text>
</comment>
<dbReference type="Gene3D" id="1.25.40.10">
    <property type="entry name" value="Tetratricopeptide repeat domain"/>
    <property type="match status" value="1"/>
</dbReference>
<comment type="subcellular location">
    <subcellularLocation>
        <location evidence="4">Endoplasmic reticulum membrane</location>
        <topology evidence="4">Peripheral membrane protein</topology>
        <orientation evidence="4">Cytoplasmic side</orientation>
    </subcellularLocation>
</comment>
<accession>A0A060TBZ7</accession>
<dbReference type="InterPro" id="IPR055217">
    <property type="entry name" value="TPR_EMC2"/>
</dbReference>
<dbReference type="GO" id="GO:0072546">
    <property type="term" value="C:EMC complex"/>
    <property type="evidence" value="ECO:0007669"/>
    <property type="project" value="UniProtKB-UniRule"/>
</dbReference>
<dbReference type="SUPFAM" id="SSF48452">
    <property type="entry name" value="TPR-like"/>
    <property type="match status" value="1"/>
</dbReference>
<dbReference type="InterPro" id="IPR019734">
    <property type="entry name" value="TPR_rpt"/>
</dbReference>
<keyword evidence="2 3" id="KW-0802">TPR repeat</keyword>
<keyword evidence="1" id="KW-0677">Repeat</keyword>
<feature type="domain" description="EMC2 TPR-like" evidence="5">
    <location>
        <begin position="112"/>
        <end position="181"/>
    </location>
</feature>
<evidence type="ECO:0000256" key="4">
    <source>
        <dbReference type="RuleBase" id="RU367091"/>
    </source>
</evidence>
<reference evidence="6" key="1">
    <citation type="submission" date="2014-02" db="EMBL/GenBank/DDBJ databases">
        <authorList>
            <person name="Genoscope - CEA"/>
        </authorList>
    </citation>
    <scope>NUCLEOTIDE SEQUENCE</scope>
    <source>
        <strain evidence="6">LS3</strain>
    </source>
</reference>
<keyword evidence="4" id="KW-0256">Endoplasmic reticulum</keyword>
<protein>
    <recommendedName>
        <fullName evidence="4">ER membrane protein complex subunit 2</fullName>
    </recommendedName>
</protein>
<organism evidence="6">
    <name type="scientific">Blastobotrys adeninivorans</name>
    <name type="common">Yeast</name>
    <name type="synonym">Arxula adeninivorans</name>
    <dbReference type="NCBI Taxonomy" id="409370"/>
    <lineage>
        <taxon>Eukaryota</taxon>
        <taxon>Fungi</taxon>
        <taxon>Dikarya</taxon>
        <taxon>Ascomycota</taxon>
        <taxon>Saccharomycotina</taxon>
        <taxon>Dipodascomycetes</taxon>
        <taxon>Dipodascales</taxon>
        <taxon>Trichomonascaceae</taxon>
        <taxon>Blastobotrys</taxon>
    </lineage>
</organism>
<comment type="subunit">
    <text evidence="4">Component of the ER membrane protein complex (EMC).</text>
</comment>
<feature type="repeat" description="TPR" evidence="3">
    <location>
        <begin position="147"/>
        <end position="180"/>
    </location>
</feature>
<dbReference type="InterPro" id="IPR011990">
    <property type="entry name" value="TPR-like_helical_dom_sf"/>
</dbReference>
<dbReference type="InterPro" id="IPR039856">
    <property type="entry name" value="EMC2-like"/>
</dbReference>
<evidence type="ECO:0000256" key="1">
    <source>
        <dbReference type="ARBA" id="ARBA00022737"/>
    </source>
</evidence>
<gene>
    <name evidence="6" type="ORF">GNLVRS02_ARAD1B18678g</name>
</gene>
<evidence type="ECO:0000256" key="2">
    <source>
        <dbReference type="ARBA" id="ARBA00022803"/>
    </source>
</evidence>
<name>A0A060TBZ7_BLAAD</name>